<evidence type="ECO:0000256" key="6">
    <source>
        <dbReference type="PROSITE-ProRule" id="PRU00259"/>
    </source>
</evidence>
<dbReference type="PROSITE" id="PS50176">
    <property type="entry name" value="ARM_REPEAT"/>
    <property type="match status" value="1"/>
</dbReference>
<keyword evidence="10" id="KW-1185">Reference proteome</keyword>
<evidence type="ECO:0000256" key="3">
    <source>
        <dbReference type="ARBA" id="ARBA00022737"/>
    </source>
</evidence>
<dbReference type="GO" id="GO:0005634">
    <property type="term" value="C:nucleus"/>
    <property type="evidence" value="ECO:0007669"/>
    <property type="project" value="UniProtKB-ARBA"/>
</dbReference>
<dbReference type="Gene3D" id="1.20.5.690">
    <property type="entry name" value="Importin-alpha, importin-beta-binding domain"/>
    <property type="match status" value="1"/>
</dbReference>
<evidence type="ECO:0000313" key="9">
    <source>
        <dbReference type="EMBL" id="OAF69679.1"/>
    </source>
</evidence>
<evidence type="ECO:0000256" key="1">
    <source>
        <dbReference type="ARBA" id="ARBA00010394"/>
    </source>
</evidence>
<dbReference type="InterPro" id="IPR032413">
    <property type="entry name" value="Arm_3"/>
</dbReference>
<dbReference type="InterPro" id="IPR002652">
    <property type="entry name" value="Importin-a_IBB"/>
</dbReference>
<keyword evidence="7" id="KW-1133">Transmembrane helix</keyword>
<dbReference type="SUPFAM" id="SSF48371">
    <property type="entry name" value="ARM repeat"/>
    <property type="match status" value="1"/>
</dbReference>
<dbReference type="InterPro" id="IPR000225">
    <property type="entry name" value="Armadillo"/>
</dbReference>
<dbReference type="Pfam" id="PF00514">
    <property type="entry name" value="Arm"/>
    <property type="match status" value="4"/>
</dbReference>
<dbReference type="SMART" id="SM00185">
    <property type="entry name" value="ARM"/>
    <property type="match status" value="9"/>
</dbReference>
<dbReference type="OrthoDB" id="29145at2759"/>
<feature type="transmembrane region" description="Helical" evidence="7">
    <location>
        <begin position="47"/>
        <end position="70"/>
    </location>
</feature>
<evidence type="ECO:0000256" key="4">
    <source>
        <dbReference type="ARBA" id="ARBA00022927"/>
    </source>
</evidence>
<dbReference type="FunFam" id="1.25.10.10:FF:000009">
    <property type="entry name" value="Importin subunit alpha"/>
    <property type="match status" value="1"/>
</dbReference>
<feature type="repeat" description="ARM" evidence="6">
    <location>
        <begin position="221"/>
        <end position="263"/>
    </location>
</feature>
<sequence length="557" mass="63146">MNPENQLPVMEKLPEYNEIEPETTNVITEPYNFTITRVVQYEKSKNLSIYLTILTFFMDPILALISVYFLNKHENEPDPKKKKIYSQIITYNSMRRRRTQMTVQLRKNQREESLLKKRNIPLSNDSDEETLIEGNSLEQIKEMAQSSDFNIQLAAIQAVRKMLSSERNPPITKIIDIGMVPIFISCLTREDAPILQFEAAWALTNIASGSTEQTKCVVNQGAVPYFIRLLNSKHQNVCEQSVWALGNIIGEGAQFRDLVLEHGLMDPLLKLLKNDIAINFLRNLTWVFVNLCRHKDKPPSEEMVLQVLNPLYALINHPDINVSVDAIWAVAYLTDGGSHVVDLIIQKDFIQALISLLDRHEIRVKLATLRTIGNVVTGTDEQTQIVIDCGVFNYIDALLDSGRVKVIKETLWFLSNITAGNQDQVQNAVDSKCIEKVIQLLSHKDVAIKKEAAWVISNLAINGSKVNVEYIISLHIVPPLCELLNINDVELIRVVLDAIKAILKHEPVSIALLIEDCGGLDAIETLQHSNNEDIYMLVTSIIQQYFCYDEDGEQELT</sequence>
<dbReference type="Pfam" id="PF16186">
    <property type="entry name" value="Arm_3"/>
    <property type="match status" value="1"/>
</dbReference>
<protein>
    <recommendedName>
        <fullName evidence="5">Importin subunit alpha</fullName>
    </recommendedName>
</protein>
<organism evidence="9 10">
    <name type="scientific">Intoshia linei</name>
    <dbReference type="NCBI Taxonomy" id="1819745"/>
    <lineage>
        <taxon>Eukaryota</taxon>
        <taxon>Metazoa</taxon>
        <taxon>Spiralia</taxon>
        <taxon>Lophotrochozoa</taxon>
        <taxon>Mesozoa</taxon>
        <taxon>Orthonectida</taxon>
        <taxon>Rhopaluridae</taxon>
        <taxon>Intoshia</taxon>
    </lineage>
</organism>
<dbReference type="PANTHER" id="PTHR23316">
    <property type="entry name" value="IMPORTIN ALPHA"/>
    <property type="match status" value="1"/>
</dbReference>
<dbReference type="PIRSF" id="PIRSF005673">
    <property type="entry name" value="Importin_alpha"/>
    <property type="match status" value="1"/>
</dbReference>
<reference evidence="9 10" key="1">
    <citation type="submission" date="2016-04" db="EMBL/GenBank/DDBJ databases">
        <title>The genome of Intoshia linei affirms orthonectids as highly simplified spiralians.</title>
        <authorList>
            <person name="Mikhailov K.V."/>
            <person name="Slusarev G.S."/>
            <person name="Nikitin M.A."/>
            <person name="Logacheva M.D."/>
            <person name="Penin A."/>
            <person name="Aleoshin V."/>
            <person name="Panchin Y.V."/>
        </authorList>
    </citation>
    <scope>NUCLEOTIDE SEQUENCE [LARGE SCALE GENOMIC DNA]</scope>
    <source>
        <strain evidence="9">Intl2013</strain>
        <tissue evidence="9">Whole animal</tissue>
    </source>
</reference>
<dbReference type="Gene3D" id="1.25.10.10">
    <property type="entry name" value="Leucine-rich Repeat Variant"/>
    <property type="match status" value="1"/>
</dbReference>
<dbReference type="AlphaFoldDB" id="A0A177B5X8"/>
<keyword evidence="7" id="KW-0472">Membrane</keyword>
<evidence type="ECO:0000259" key="8">
    <source>
        <dbReference type="PROSITE" id="PS51214"/>
    </source>
</evidence>
<dbReference type="Proteomes" id="UP000078046">
    <property type="component" value="Unassembled WGS sequence"/>
</dbReference>
<dbReference type="InterPro" id="IPR036975">
    <property type="entry name" value="Importin-a_IBB_sf"/>
</dbReference>
<dbReference type="GO" id="GO:0006606">
    <property type="term" value="P:protein import into nucleus"/>
    <property type="evidence" value="ECO:0007669"/>
    <property type="project" value="InterPro"/>
</dbReference>
<comment type="caution">
    <text evidence="9">The sequence shown here is derived from an EMBL/GenBank/DDBJ whole genome shotgun (WGS) entry which is preliminary data.</text>
</comment>
<evidence type="ECO:0000256" key="2">
    <source>
        <dbReference type="ARBA" id="ARBA00022448"/>
    </source>
</evidence>
<dbReference type="Pfam" id="PF01749">
    <property type="entry name" value="IBB"/>
    <property type="match status" value="1"/>
</dbReference>
<dbReference type="InterPro" id="IPR024931">
    <property type="entry name" value="Importin_alpha"/>
</dbReference>
<gene>
    <name evidence="9" type="ORF">A3Q56_02582</name>
</gene>
<dbReference type="InterPro" id="IPR011989">
    <property type="entry name" value="ARM-like"/>
</dbReference>
<dbReference type="GO" id="GO:0061608">
    <property type="term" value="F:nuclear import signal receptor activity"/>
    <property type="evidence" value="ECO:0007669"/>
    <property type="project" value="InterPro"/>
</dbReference>
<accession>A0A177B5X8</accession>
<keyword evidence="3" id="KW-0677">Repeat</keyword>
<comment type="similarity">
    <text evidence="1 5">Belongs to the importin alpha family.</text>
</comment>
<evidence type="ECO:0000256" key="7">
    <source>
        <dbReference type="SAM" id="Phobius"/>
    </source>
</evidence>
<dbReference type="PROSITE" id="PS51214">
    <property type="entry name" value="IBB"/>
    <property type="match status" value="1"/>
</dbReference>
<dbReference type="EMBL" id="LWCA01000244">
    <property type="protein sequence ID" value="OAF69679.1"/>
    <property type="molecule type" value="Genomic_DNA"/>
</dbReference>
<name>A0A177B5X8_9BILA</name>
<dbReference type="GO" id="GO:0005737">
    <property type="term" value="C:cytoplasm"/>
    <property type="evidence" value="ECO:0007669"/>
    <property type="project" value="InterPro"/>
</dbReference>
<keyword evidence="7" id="KW-0812">Transmembrane</keyword>
<evidence type="ECO:0000256" key="5">
    <source>
        <dbReference type="PIRNR" id="PIRNR005673"/>
    </source>
</evidence>
<keyword evidence="4 5" id="KW-0653">Protein transport</keyword>
<evidence type="ECO:0000313" key="10">
    <source>
        <dbReference type="Proteomes" id="UP000078046"/>
    </source>
</evidence>
<feature type="domain" description="IBB" evidence="8">
    <location>
        <begin position="64"/>
        <end position="127"/>
    </location>
</feature>
<dbReference type="InterPro" id="IPR016024">
    <property type="entry name" value="ARM-type_fold"/>
</dbReference>
<keyword evidence="2 5" id="KW-0813">Transport</keyword>
<proteinExistence type="inferred from homology"/>